<dbReference type="EMBL" id="CP001618">
    <property type="protein sequence ID" value="ACQ79765.1"/>
    <property type="molecule type" value="Genomic_DNA"/>
</dbReference>
<dbReference type="Proteomes" id="UP000007962">
    <property type="component" value="Chromosome"/>
</dbReference>
<dbReference type="RefSeq" id="WP_015882005.1">
    <property type="nucleotide sequence ID" value="NC_012669.1"/>
</dbReference>
<dbReference type="AlphaFoldDB" id="C5C366"/>
<evidence type="ECO:0000313" key="3">
    <source>
        <dbReference type="Proteomes" id="UP000007962"/>
    </source>
</evidence>
<dbReference type="OrthoDB" id="5241788at2"/>
<proteinExistence type="predicted"/>
<name>C5C366_BEUC1</name>
<evidence type="ECO:0000259" key="1">
    <source>
        <dbReference type="PROSITE" id="PS51704"/>
    </source>
</evidence>
<dbReference type="InterPro" id="IPR030395">
    <property type="entry name" value="GP_PDE_dom"/>
</dbReference>
<evidence type="ECO:0000313" key="2">
    <source>
        <dbReference type="EMBL" id="ACQ79765.1"/>
    </source>
</evidence>
<organism evidence="2 3">
    <name type="scientific">Beutenbergia cavernae (strain ATCC BAA-8 / DSM 12333 / CCUG 43141 / JCM 11478 / NBRC 16432 / NCIMB 13614 / HKI 0122)</name>
    <dbReference type="NCBI Taxonomy" id="471853"/>
    <lineage>
        <taxon>Bacteria</taxon>
        <taxon>Bacillati</taxon>
        <taxon>Actinomycetota</taxon>
        <taxon>Actinomycetes</taxon>
        <taxon>Micrococcales</taxon>
        <taxon>Beutenbergiaceae</taxon>
        <taxon>Beutenbergia</taxon>
    </lineage>
</organism>
<protein>
    <submittedName>
        <fullName evidence="2">Glycerophosphoryl diester phosphodiesterase</fullName>
    </submittedName>
</protein>
<dbReference type="SUPFAM" id="SSF51695">
    <property type="entry name" value="PLC-like phosphodiesterases"/>
    <property type="match status" value="1"/>
</dbReference>
<sequence>MPVIAVGHRGAAALAPENTLASFARAEEIGVNQLELDLQTSSDGHVVVIHDASVDRTTNGTGAVADLTFEQLRVLDAGDGATIPTFAEVLDATSVSLQVEIKATTAIEPAVELLRQRPEDARRCEPTSFDAATVGRLAELLPDACVGLIRKVAGPDVLDEAASLGARRVLVGLESADEAFVRAARERGFRVDLWPIRTADDVRRVVELGADGFTLDDPRLVADAGFRMTPDGLVGVDVPARS</sequence>
<dbReference type="KEGG" id="bcv:Bcav_1509"/>
<dbReference type="PANTHER" id="PTHR46211">
    <property type="entry name" value="GLYCEROPHOSPHORYL DIESTER PHOSPHODIESTERASE"/>
    <property type="match status" value="1"/>
</dbReference>
<dbReference type="PROSITE" id="PS51704">
    <property type="entry name" value="GP_PDE"/>
    <property type="match status" value="1"/>
</dbReference>
<keyword evidence="3" id="KW-1185">Reference proteome</keyword>
<reference evidence="2 3" key="1">
    <citation type="journal article" date="2009" name="Stand. Genomic Sci.">
        <title>Complete genome sequence of Beutenbergia cavernae type strain (HKI 0122).</title>
        <authorList>
            <person name="Land M."/>
            <person name="Pukall R."/>
            <person name="Abt B."/>
            <person name="Goker M."/>
            <person name="Rohde M."/>
            <person name="Glavina Del Rio T."/>
            <person name="Tice H."/>
            <person name="Copeland A."/>
            <person name="Cheng J.F."/>
            <person name="Lucas S."/>
            <person name="Chen F."/>
            <person name="Nolan M."/>
            <person name="Bruce D."/>
            <person name="Goodwin L."/>
            <person name="Pitluck S."/>
            <person name="Ivanova N."/>
            <person name="Mavromatis K."/>
            <person name="Ovchinnikova G."/>
            <person name="Pati A."/>
            <person name="Chen A."/>
            <person name="Palaniappan K."/>
            <person name="Hauser L."/>
            <person name="Chang Y.J."/>
            <person name="Jefferies C.C."/>
            <person name="Saunders E."/>
            <person name="Brettin T."/>
            <person name="Detter J.C."/>
            <person name="Han C."/>
            <person name="Chain P."/>
            <person name="Bristow J."/>
            <person name="Eisen J.A."/>
            <person name="Markowitz V."/>
            <person name="Hugenholtz P."/>
            <person name="Kyrpides N.C."/>
            <person name="Klenk H.P."/>
            <person name="Lapidus A."/>
        </authorList>
    </citation>
    <scope>NUCLEOTIDE SEQUENCE [LARGE SCALE GENOMIC DNA]</scope>
    <source>
        <strain evidence="3">ATCC BAA-8 / DSM 12333 / NBRC 16432</strain>
    </source>
</reference>
<accession>C5C366</accession>
<dbReference type="HOGENOM" id="CLU_030006_3_4_11"/>
<dbReference type="PANTHER" id="PTHR46211:SF1">
    <property type="entry name" value="GLYCEROPHOSPHODIESTER PHOSPHODIESTERASE, CYTOPLASMIC"/>
    <property type="match status" value="1"/>
</dbReference>
<dbReference type="GO" id="GO:0006629">
    <property type="term" value="P:lipid metabolic process"/>
    <property type="evidence" value="ECO:0007669"/>
    <property type="project" value="InterPro"/>
</dbReference>
<dbReference type="Pfam" id="PF03009">
    <property type="entry name" value="GDPD"/>
    <property type="match status" value="1"/>
</dbReference>
<dbReference type="Gene3D" id="3.20.20.190">
    <property type="entry name" value="Phosphatidylinositol (PI) phosphodiesterase"/>
    <property type="match status" value="1"/>
</dbReference>
<dbReference type="GO" id="GO:0008081">
    <property type="term" value="F:phosphoric diester hydrolase activity"/>
    <property type="evidence" value="ECO:0007669"/>
    <property type="project" value="InterPro"/>
</dbReference>
<dbReference type="InterPro" id="IPR017946">
    <property type="entry name" value="PLC-like_Pdiesterase_TIM-brl"/>
</dbReference>
<feature type="domain" description="GP-PDE" evidence="1">
    <location>
        <begin position="3"/>
        <end position="225"/>
    </location>
</feature>
<dbReference type="eggNOG" id="COG0584">
    <property type="taxonomic scope" value="Bacteria"/>
</dbReference>
<gene>
    <name evidence="2" type="ordered locus">Bcav_1509</name>
</gene>
<dbReference type="STRING" id="471853.Bcav_1509"/>